<gene>
    <name evidence="1" type="ORF">JAAARDRAFT_400966</name>
</gene>
<dbReference type="EMBL" id="KL197728">
    <property type="protein sequence ID" value="KDQ54656.1"/>
    <property type="molecule type" value="Genomic_DNA"/>
</dbReference>
<evidence type="ECO:0000313" key="2">
    <source>
        <dbReference type="Proteomes" id="UP000027265"/>
    </source>
</evidence>
<accession>A0A067PWC9</accession>
<dbReference type="InParanoid" id="A0A067PWC9"/>
<proteinExistence type="predicted"/>
<organism evidence="1 2">
    <name type="scientific">Jaapia argillacea MUCL 33604</name>
    <dbReference type="NCBI Taxonomy" id="933084"/>
    <lineage>
        <taxon>Eukaryota</taxon>
        <taxon>Fungi</taxon>
        <taxon>Dikarya</taxon>
        <taxon>Basidiomycota</taxon>
        <taxon>Agaricomycotina</taxon>
        <taxon>Agaricomycetes</taxon>
        <taxon>Agaricomycetidae</taxon>
        <taxon>Jaapiales</taxon>
        <taxon>Jaapiaceae</taxon>
        <taxon>Jaapia</taxon>
    </lineage>
</organism>
<dbReference type="AlphaFoldDB" id="A0A067PWC9"/>
<dbReference type="Proteomes" id="UP000027265">
    <property type="component" value="Unassembled WGS sequence"/>
</dbReference>
<name>A0A067PWC9_9AGAM</name>
<protein>
    <submittedName>
        <fullName evidence="1">Uncharacterized protein</fullName>
    </submittedName>
</protein>
<evidence type="ECO:0000313" key="1">
    <source>
        <dbReference type="EMBL" id="KDQ54656.1"/>
    </source>
</evidence>
<keyword evidence="2" id="KW-1185">Reference proteome</keyword>
<reference evidence="2" key="1">
    <citation type="journal article" date="2014" name="Proc. Natl. Acad. Sci. U.S.A.">
        <title>Extensive sampling of basidiomycete genomes demonstrates inadequacy of the white-rot/brown-rot paradigm for wood decay fungi.</title>
        <authorList>
            <person name="Riley R."/>
            <person name="Salamov A.A."/>
            <person name="Brown D.W."/>
            <person name="Nagy L.G."/>
            <person name="Floudas D."/>
            <person name="Held B.W."/>
            <person name="Levasseur A."/>
            <person name="Lombard V."/>
            <person name="Morin E."/>
            <person name="Otillar R."/>
            <person name="Lindquist E.A."/>
            <person name="Sun H."/>
            <person name="LaButti K.M."/>
            <person name="Schmutz J."/>
            <person name="Jabbour D."/>
            <person name="Luo H."/>
            <person name="Baker S.E."/>
            <person name="Pisabarro A.G."/>
            <person name="Walton J.D."/>
            <person name="Blanchette R.A."/>
            <person name="Henrissat B."/>
            <person name="Martin F."/>
            <person name="Cullen D."/>
            <person name="Hibbett D.S."/>
            <person name="Grigoriev I.V."/>
        </authorList>
    </citation>
    <scope>NUCLEOTIDE SEQUENCE [LARGE SCALE GENOMIC DNA]</scope>
    <source>
        <strain evidence="2">MUCL 33604</strain>
    </source>
</reference>
<dbReference type="HOGENOM" id="CLU_1949122_0_0_1"/>
<sequence length="129" mass="14240">MTSLALLVLSHTTLPPLRILAASEVSESEHLAQTSLLHLDCCNTPVRALPYGLCTLCSSTTFFTALALTLLTYHELQMVLWVSRLHVPYICLSIIPRLALRLTLPPSTPLHPEKLSQSCFKTPIDPAHL</sequence>